<feature type="compositionally biased region" description="Low complexity" evidence="5">
    <location>
        <begin position="1034"/>
        <end position="1045"/>
    </location>
</feature>
<dbReference type="SMART" id="SM00777">
    <property type="entry name" value="Mad3_BUB1_I"/>
    <property type="match status" value="1"/>
</dbReference>
<dbReference type="OMA" id="NCEKGVG"/>
<evidence type="ECO:0000259" key="6">
    <source>
        <dbReference type="PROSITE" id="PS50011"/>
    </source>
</evidence>
<dbReference type="InterPro" id="IPR015661">
    <property type="entry name" value="Bub1/Mad3"/>
</dbReference>
<dbReference type="Gene3D" id="1.25.40.430">
    <property type="match status" value="1"/>
</dbReference>
<keyword evidence="2" id="KW-0158">Chromosome</keyword>
<dbReference type="InterPro" id="IPR008271">
    <property type="entry name" value="Ser/Thr_kinase_AS"/>
</dbReference>
<feature type="compositionally biased region" description="Polar residues" evidence="5">
    <location>
        <begin position="580"/>
        <end position="589"/>
    </location>
</feature>
<dbReference type="PANTHER" id="PTHR14030">
    <property type="entry name" value="MITOTIC CHECKPOINT SERINE/THREONINE-PROTEIN KINASE BUB1"/>
    <property type="match status" value="1"/>
</dbReference>
<keyword evidence="4" id="KW-0137">Centromere</keyword>
<comment type="caution">
    <text evidence="8">The sequence shown here is derived from an EMBL/GenBank/DDBJ whole genome shotgun (WGS) entry which is preliminary data.</text>
</comment>
<dbReference type="PANTHER" id="PTHR14030:SF4">
    <property type="entry name" value="BUB1 KINASE, ISOFORM A-RELATED"/>
    <property type="match status" value="1"/>
</dbReference>
<evidence type="ECO:0000259" key="7">
    <source>
        <dbReference type="PROSITE" id="PS51489"/>
    </source>
</evidence>
<feature type="compositionally biased region" description="Basic and acidic residues" evidence="5">
    <location>
        <begin position="701"/>
        <end position="718"/>
    </location>
</feature>
<protein>
    <submittedName>
        <fullName evidence="8">Uncharacterized protein</fullName>
    </submittedName>
</protein>
<feature type="domain" description="BUB1 N-terminal" evidence="7">
    <location>
        <begin position="61"/>
        <end position="227"/>
    </location>
</feature>
<dbReference type="PROSITE" id="PS50011">
    <property type="entry name" value="PROTEIN_KINASE_DOM"/>
    <property type="match status" value="1"/>
</dbReference>
<evidence type="ECO:0000256" key="2">
    <source>
        <dbReference type="ARBA" id="ARBA00022454"/>
    </source>
</evidence>
<feature type="compositionally biased region" description="Polar residues" evidence="5">
    <location>
        <begin position="752"/>
        <end position="763"/>
    </location>
</feature>
<dbReference type="GO" id="GO:0000776">
    <property type="term" value="C:kinetochore"/>
    <property type="evidence" value="ECO:0007669"/>
    <property type="project" value="UniProtKB-KW"/>
</dbReference>
<feature type="compositionally biased region" description="Basic and acidic residues" evidence="5">
    <location>
        <begin position="675"/>
        <end position="686"/>
    </location>
</feature>
<dbReference type="InterPro" id="IPR011009">
    <property type="entry name" value="Kinase-like_dom_sf"/>
</dbReference>
<dbReference type="SMART" id="SM00220">
    <property type="entry name" value="S_TKc"/>
    <property type="match status" value="1"/>
</dbReference>
<accession>A0A084GAU4</accession>
<dbReference type="GeneID" id="27722534"/>
<dbReference type="KEGG" id="sapo:SAPIO_CDS3462"/>
<feature type="compositionally biased region" description="Acidic residues" evidence="5">
    <location>
        <begin position="516"/>
        <end position="528"/>
    </location>
</feature>
<dbReference type="Gene3D" id="1.10.510.10">
    <property type="entry name" value="Transferase(Phosphotransferase) domain 1"/>
    <property type="match status" value="1"/>
</dbReference>
<dbReference type="EMBL" id="JOWA01000088">
    <property type="protein sequence ID" value="KEZ44456.1"/>
    <property type="molecule type" value="Genomic_DNA"/>
</dbReference>
<feature type="compositionally biased region" description="Acidic residues" evidence="5">
    <location>
        <begin position="598"/>
        <end position="622"/>
    </location>
</feature>
<proteinExistence type="predicted"/>
<evidence type="ECO:0000256" key="4">
    <source>
        <dbReference type="ARBA" id="ARBA00023328"/>
    </source>
</evidence>
<sequence>MAASEDLINFDVIEGQKENIQALPSGRSAKKLAELFSPSPLQKIPTPSDQRTIHDRIRAEYEEEIANLAEADDPLDVFDRYVRWTVDAFPSAQATPQSQLHTLLERATKAFVNSPQYKNDPRYLRLWLLYIQLFSDAPRETFMYLSRHAIAETLASYYEAYAGWLEAAGRWNQAEEVYKMGIEREARPVQRLLRKFKEFEERRAQTPSADDAPSSPALPAVRPALAAKVDPFSSASRPLDPQAPRPNPGLGTSARPGRAKLAVFSDADAAPAALSSRGAGSKGWESIGSLAERRKENTMEPKPWAGETLKAGGSKKRGPKLEVFKDKSLLSQISHFVVLSSEYQVTMNPNTGKKERIFVDLATLYPTPNEAGTELSFEEIWAMNKGWLDQSWEDEPVMDENVLFDDENSPHVFGGHASRVDTISRGVEKLVIHRDVGVYDENGAVMEKPRGSKAKKIKVMEVNETQIIKAKLDSPSRPKLKKRAAAEPTMTLHTKAATDDIYDIFNQPLPNKPESEAGDSDDDYETDGDYTSGAESTGTTRHIGDEFTEAGYITGDVTEDVTTDVTGDVDASTGDETSDVKSVSEWSDFSTRRHIPNLDEDLTGEHANEEDDDVSDLIDTSDPDPSGPISERTGEDVEDEEEEEELGDGLVTPVEDHSPPIATRTTFIPIPPEDYEPRTRPYRDPAEVANNRLPFMTPITERTESSLDIPSRDEHCKTPCRRNEVGALDDALDSSGESDFSSPLIDLDENHSTPSKTPPASSLKQHLAAAAAKVKTEKAAPRKGPIIKDPQCNPVDDSIRLEILANIQPPLSSYAGFHDHQNGKYEKGSEIRRFARTMAKANKNSGEKTTPVSGPVIHLPDIKSEYTIKKELGAGAFAPVYLVENSAPNEGEGGEEGADGHVEMGKGAFALSHRESQEALKMEMPPSAWEFYMTRLAHTRLGVQDRAAASLTYAHEMHLFQDEGFLVLPYHPHGTLLDIVNYFRTEPSGVMDEQLAMFFTIELLRTVEALHGKSVLHGDLKPDNCLLRLDTTTLTTSSSSSSPSSPSTPPPPLSSDYRPDGSQGWSARGITLIDFGRGIDMRAFTPSVSFIADWKTTAQDCAEMREGRPWTWQIDYHGLANIVHCLLFGRYIETMRADAGGLGTARKYKIRESLKRYWQVELWNRCFDMLLNPASHAGGEDGARMPLLKGMRGVRTDMERWLVGNCERGVGLKALVGKVEAYAKSRK</sequence>
<dbReference type="FunFam" id="1.25.40.430:FF:000003">
    <property type="entry name" value="Checkpoint serine/threonine-protein kinase BUB1"/>
    <property type="match status" value="1"/>
</dbReference>
<evidence type="ECO:0000313" key="9">
    <source>
        <dbReference type="Proteomes" id="UP000028545"/>
    </source>
</evidence>
<dbReference type="HOGENOM" id="CLU_002115_1_0_1"/>
<comment type="subcellular location">
    <subcellularLocation>
        <location evidence="1">Chromosome</location>
        <location evidence="1">Centromere</location>
        <location evidence="1">Kinetochore</location>
    </subcellularLocation>
</comment>
<evidence type="ECO:0000313" key="8">
    <source>
        <dbReference type="EMBL" id="KEZ44456.1"/>
    </source>
</evidence>
<feature type="compositionally biased region" description="Acidic residues" evidence="5">
    <location>
        <begin position="636"/>
        <end position="647"/>
    </location>
</feature>
<reference evidence="8 9" key="1">
    <citation type="journal article" date="2014" name="Genome Announc.">
        <title>Draft genome sequence of the pathogenic fungus Scedosporium apiospermum.</title>
        <authorList>
            <person name="Vandeputte P."/>
            <person name="Ghamrawi S."/>
            <person name="Rechenmann M."/>
            <person name="Iltis A."/>
            <person name="Giraud S."/>
            <person name="Fleury M."/>
            <person name="Thornton C."/>
            <person name="Delhaes L."/>
            <person name="Meyer W."/>
            <person name="Papon N."/>
            <person name="Bouchara J.P."/>
        </authorList>
    </citation>
    <scope>NUCLEOTIDE SEQUENCE [LARGE SCALE GENOMIC DNA]</scope>
    <source>
        <strain evidence="8 9">IHEM 14462</strain>
    </source>
</reference>
<dbReference type="Proteomes" id="UP000028545">
    <property type="component" value="Unassembled WGS sequence"/>
</dbReference>
<dbReference type="PROSITE" id="PS00108">
    <property type="entry name" value="PROTEIN_KINASE_ST"/>
    <property type="match status" value="1"/>
</dbReference>
<dbReference type="Pfam" id="PF08311">
    <property type="entry name" value="Mad3_BUB1_I"/>
    <property type="match status" value="1"/>
</dbReference>
<dbReference type="GO" id="GO:0005524">
    <property type="term" value="F:ATP binding"/>
    <property type="evidence" value="ECO:0007669"/>
    <property type="project" value="InterPro"/>
</dbReference>
<dbReference type="SUPFAM" id="SSF56112">
    <property type="entry name" value="Protein kinase-like (PK-like)"/>
    <property type="match status" value="1"/>
</dbReference>
<keyword evidence="9" id="KW-1185">Reference proteome</keyword>
<dbReference type="InterPro" id="IPR013212">
    <property type="entry name" value="Mad3/Bub1_I"/>
</dbReference>
<dbReference type="GO" id="GO:0051754">
    <property type="term" value="P:meiotic sister chromatid cohesion, centromeric"/>
    <property type="evidence" value="ECO:0007669"/>
    <property type="project" value="TreeGrafter"/>
</dbReference>
<dbReference type="GO" id="GO:0007094">
    <property type="term" value="P:mitotic spindle assembly checkpoint signaling"/>
    <property type="evidence" value="ECO:0007669"/>
    <property type="project" value="InterPro"/>
</dbReference>
<feature type="region of interest" description="Disordered" evidence="5">
    <location>
        <begin position="730"/>
        <end position="763"/>
    </location>
</feature>
<evidence type="ECO:0000256" key="3">
    <source>
        <dbReference type="ARBA" id="ARBA00022838"/>
    </source>
</evidence>
<feature type="region of interest" description="Disordered" evidence="5">
    <location>
        <begin position="231"/>
        <end position="256"/>
    </location>
</feature>
<feature type="region of interest" description="Disordered" evidence="5">
    <location>
        <begin position="1034"/>
        <end position="1063"/>
    </location>
</feature>
<keyword evidence="3" id="KW-0995">Kinetochore</keyword>
<dbReference type="GO" id="GO:0032991">
    <property type="term" value="C:protein-containing complex"/>
    <property type="evidence" value="ECO:0007669"/>
    <property type="project" value="UniProtKB-ARBA"/>
</dbReference>
<evidence type="ECO:0000256" key="1">
    <source>
        <dbReference type="ARBA" id="ARBA00004629"/>
    </source>
</evidence>
<feature type="domain" description="Protein kinase" evidence="6">
    <location>
        <begin position="866"/>
        <end position="1188"/>
    </location>
</feature>
<dbReference type="RefSeq" id="XP_016644255.1">
    <property type="nucleotide sequence ID" value="XM_016786249.1"/>
</dbReference>
<gene>
    <name evidence="8" type="ORF">SAPIO_CDS3462</name>
</gene>
<dbReference type="Pfam" id="PF08171">
    <property type="entry name" value="Mad3_BUB1_II"/>
    <property type="match status" value="1"/>
</dbReference>
<dbReference type="GO" id="GO:0005634">
    <property type="term" value="C:nucleus"/>
    <property type="evidence" value="ECO:0007669"/>
    <property type="project" value="TreeGrafter"/>
</dbReference>
<name>A0A084GAU4_PSEDA</name>
<evidence type="ECO:0000256" key="5">
    <source>
        <dbReference type="SAM" id="MobiDB-lite"/>
    </source>
</evidence>
<dbReference type="AlphaFoldDB" id="A0A084GAU4"/>
<dbReference type="GO" id="GO:0004672">
    <property type="term" value="F:protein kinase activity"/>
    <property type="evidence" value="ECO:0007669"/>
    <property type="project" value="InterPro"/>
</dbReference>
<dbReference type="CDD" id="cd13981">
    <property type="entry name" value="STKc_Bub1_BubR1"/>
    <property type="match status" value="1"/>
</dbReference>
<dbReference type="VEuPathDB" id="FungiDB:SAPIO_CDS3462"/>
<feature type="region of interest" description="Disordered" evidence="5">
    <location>
        <begin position="294"/>
        <end position="317"/>
    </location>
</feature>
<organism evidence="8 9">
    <name type="scientific">Pseudallescheria apiosperma</name>
    <name type="common">Scedosporium apiospermum</name>
    <dbReference type="NCBI Taxonomy" id="563466"/>
    <lineage>
        <taxon>Eukaryota</taxon>
        <taxon>Fungi</taxon>
        <taxon>Dikarya</taxon>
        <taxon>Ascomycota</taxon>
        <taxon>Pezizomycotina</taxon>
        <taxon>Sordariomycetes</taxon>
        <taxon>Hypocreomycetidae</taxon>
        <taxon>Microascales</taxon>
        <taxon>Microascaceae</taxon>
        <taxon>Scedosporium</taxon>
    </lineage>
</organism>
<feature type="compositionally biased region" description="Low complexity" evidence="5">
    <location>
        <begin position="563"/>
        <end position="575"/>
    </location>
</feature>
<feature type="region of interest" description="Disordered" evidence="5">
    <location>
        <begin position="504"/>
        <end position="718"/>
    </location>
</feature>
<dbReference type="InterPro" id="IPR012572">
    <property type="entry name" value="Mad3/Bub1_II"/>
</dbReference>
<dbReference type="OrthoDB" id="248495at2759"/>
<dbReference type="PROSITE" id="PS51489">
    <property type="entry name" value="BUB1_N"/>
    <property type="match status" value="1"/>
</dbReference>
<dbReference type="InterPro" id="IPR000719">
    <property type="entry name" value="Prot_kinase_dom"/>
</dbReference>